<dbReference type="RefSeq" id="WP_203964331.1">
    <property type="nucleotide sequence ID" value="NZ_AP023355.1"/>
</dbReference>
<evidence type="ECO:0000256" key="5">
    <source>
        <dbReference type="ARBA" id="ARBA00022989"/>
    </source>
</evidence>
<dbReference type="InterPro" id="IPR006707">
    <property type="entry name" value="T7SS_EccD"/>
</dbReference>
<feature type="transmembrane region" description="Helical" evidence="7">
    <location>
        <begin position="256"/>
        <end position="274"/>
    </location>
</feature>
<keyword evidence="6 7" id="KW-0472">Membrane</keyword>
<sequence length="468" mass="46291">MTVATGAGLTRVTVVAPKTRVDLSIPDDLPLADLLPTLLRYVGEDVARAGVVHGGWALARLGGSPLATDRTPAQLAIKHGEELHFTPREQLAPEVVFDDVVDAIAAGVDGHSRRWSPTTTRRFGLGVLAGAMLLGAALLALAAPPIPGGVAGLAVAALLLVTATVLARAVGDARAGLLAAALAAGYGFAGGLLLLAPAPGRYGAGAVLLGAMVTLLCLVLGAIAVAYQVPAFVGAALAVFALCLAAFAVLAFGVPAAATASVLAAVVLGALPVLPMSAFRLARLPVPTIPVTVDELKSDAVEIAGADVLARTVTAGHYLTALLAAASAVLVGCFPVLVAGGGWAGPALAFVASVVLLCRCRVFPVLTQRLPLLSAGLLGLAVLLAGMVLVGSFGPVALSAGVRVAVAVAALLVVGAAGGGYGLAAAGRRATPVGGRVLDIVEVVLGLSVVPLVLAVCGLYSVIRALNG</sequence>
<keyword evidence="4 7" id="KW-0812">Transmembrane</keyword>
<dbReference type="Proteomes" id="UP000611640">
    <property type="component" value="Chromosome"/>
</dbReference>
<evidence type="ECO:0000256" key="1">
    <source>
        <dbReference type="ARBA" id="ARBA00004651"/>
    </source>
</evidence>
<evidence type="ECO:0000256" key="3">
    <source>
        <dbReference type="ARBA" id="ARBA00022475"/>
    </source>
</evidence>
<dbReference type="NCBIfam" id="TIGR03920">
    <property type="entry name" value="T7SS_EccD"/>
    <property type="match status" value="1"/>
</dbReference>
<protein>
    <submittedName>
        <fullName evidence="9">Type VII secretion integral membrane protein EccD</fullName>
    </submittedName>
</protein>
<dbReference type="GO" id="GO:0005886">
    <property type="term" value="C:plasma membrane"/>
    <property type="evidence" value="ECO:0007669"/>
    <property type="project" value="UniProtKB-SubCell"/>
</dbReference>
<evidence type="ECO:0000256" key="7">
    <source>
        <dbReference type="SAM" id="Phobius"/>
    </source>
</evidence>
<evidence type="ECO:0000259" key="8">
    <source>
        <dbReference type="Pfam" id="PF19053"/>
    </source>
</evidence>
<feature type="transmembrane region" description="Helical" evidence="7">
    <location>
        <begin position="149"/>
        <end position="170"/>
    </location>
</feature>
<keyword evidence="5 7" id="KW-1133">Transmembrane helix</keyword>
<organism evidence="9 10">
    <name type="scientific">Actinocatenispora thailandica</name>
    <dbReference type="NCBI Taxonomy" id="227318"/>
    <lineage>
        <taxon>Bacteria</taxon>
        <taxon>Bacillati</taxon>
        <taxon>Actinomycetota</taxon>
        <taxon>Actinomycetes</taxon>
        <taxon>Micromonosporales</taxon>
        <taxon>Micromonosporaceae</taxon>
        <taxon>Actinocatenispora</taxon>
    </lineage>
</organism>
<feature type="transmembrane region" description="Helical" evidence="7">
    <location>
        <begin position="177"/>
        <end position="196"/>
    </location>
</feature>
<feature type="transmembrane region" description="Helical" evidence="7">
    <location>
        <begin position="123"/>
        <end position="143"/>
    </location>
</feature>
<keyword evidence="3" id="KW-1003">Cell membrane</keyword>
<dbReference type="InterPro" id="IPR044049">
    <property type="entry name" value="EccD_transm"/>
</dbReference>
<feature type="domain" description="EccD-like transmembrane" evidence="8">
    <location>
        <begin position="120"/>
        <end position="466"/>
    </location>
</feature>
<feature type="transmembrane region" description="Helical" evidence="7">
    <location>
        <begin position="318"/>
        <end position="337"/>
    </location>
</feature>
<dbReference type="PIRSF" id="PIRSF017804">
    <property type="entry name" value="Secretion_EccD1"/>
    <property type="match status" value="1"/>
</dbReference>
<evidence type="ECO:0000313" key="10">
    <source>
        <dbReference type="Proteomes" id="UP000611640"/>
    </source>
</evidence>
<dbReference type="EMBL" id="AP023355">
    <property type="protein sequence ID" value="BCJ38267.1"/>
    <property type="molecule type" value="Genomic_DNA"/>
</dbReference>
<feature type="transmembrane region" description="Helical" evidence="7">
    <location>
        <begin position="437"/>
        <end position="463"/>
    </location>
</feature>
<dbReference type="KEGG" id="atl:Athai_57700"/>
<evidence type="ECO:0000256" key="2">
    <source>
        <dbReference type="ARBA" id="ARBA00006162"/>
    </source>
</evidence>
<reference evidence="9 10" key="1">
    <citation type="submission" date="2020-08" db="EMBL/GenBank/DDBJ databases">
        <title>Whole genome shotgun sequence of Actinocatenispora thailandica NBRC 105041.</title>
        <authorList>
            <person name="Komaki H."/>
            <person name="Tamura T."/>
        </authorList>
    </citation>
    <scope>NUCLEOTIDE SEQUENCE [LARGE SCALE GENOMIC DNA]</scope>
    <source>
        <strain evidence="9 10">NBRC 105041</strain>
    </source>
</reference>
<comment type="similarity">
    <text evidence="2">Belongs to the EccD/Snm4 family.</text>
</comment>
<name>A0A7R7DVS4_9ACTN</name>
<comment type="subcellular location">
    <subcellularLocation>
        <location evidence="1">Cell membrane</location>
        <topology evidence="1">Multi-pass membrane protein</topology>
    </subcellularLocation>
</comment>
<dbReference type="InterPro" id="IPR024962">
    <property type="entry name" value="YukD-like"/>
</dbReference>
<dbReference type="Gene3D" id="3.10.20.90">
    <property type="entry name" value="Phosphatidylinositol 3-kinase Catalytic Subunit, Chain A, domain 1"/>
    <property type="match status" value="1"/>
</dbReference>
<keyword evidence="10" id="KW-1185">Reference proteome</keyword>
<dbReference type="Pfam" id="PF08817">
    <property type="entry name" value="YukD"/>
    <property type="match status" value="1"/>
</dbReference>
<dbReference type="AlphaFoldDB" id="A0A7R7DVS4"/>
<evidence type="ECO:0000313" key="9">
    <source>
        <dbReference type="EMBL" id="BCJ38267.1"/>
    </source>
</evidence>
<evidence type="ECO:0000256" key="4">
    <source>
        <dbReference type="ARBA" id="ARBA00022692"/>
    </source>
</evidence>
<feature type="transmembrane region" description="Helical" evidence="7">
    <location>
        <begin position="202"/>
        <end position="225"/>
    </location>
</feature>
<proteinExistence type="inferred from homology"/>
<feature type="transmembrane region" description="Helical" evidence="7">
    <location>
        <begin position="232"/>
        <end position="250"/>
    </location>
</feature>
<gene>
    <name evidence="9" type="ORF">Athai_57700</name>
</gene>
<dbReference type="Pfam" id="PF19053">
    <property type="entry name" value="EccD"/>
    <property type="match status" value="1"/>
</dbReference>
<feature type="transmembrane region" description="Helical" evidence="7">
    <location>
        <begin position="372"/>
        <end position="398"/>
    </location>
</feature>
<feature type="transmembrane region" description="Helical" evidence="7">
    <location>
        <begin position="404"/>
        <end position="425"/>
    </location>
</feature>
<accession>A0A7R7DVS4</accession>
<evidence type="ECO:0000256" key="6">
    <source>
        <dbReference type="ARBA" id="ARBA00023136"/>
    </source>
</evidence>